<keyword evidence="3" id="KW-1185">Reference proteome</keyword>
<dbReference type="RefSeq" id="WP_153526107.1">
    <property type="nucleotide sequence ID" value="NZ_JBEPDZ010000019.1"/>
</dbReference>
<dbReference type="Pfam" id="PF00857">
    <property type="entry name" value="Isochorismatase"/>
    <property type="match status" value="1"/>
</dbReference>
<name>A0A646KSH1_STRJU</name>
<evidence type="ECO:0000313" key="2">
    <source>
        <dbReference type="EMBL" id="MQT04791.1"/>
    </source>
</evidence>
<gene>
    <name evidence="2" type="ORF">FF041_33020</name>
</gene>
<reference evidence="2 3" key="1">
    <citation type="submission" date="2019-05" db="EMBL/GenBank/DDBJ databases">
        <title>Comparative genomics and metabolomics analyses of clavulanic acid producing Streptomyces species provides insight into specialized metabolism and evolution of beta-lactam biosynthetic gene clusters.</title>
        <authorList>
            <person name="Moore M.A."/>
            <person name="Cruz-Morales P."/>
            <person name="Barona Gomez F."/>
            <person name="Kapil T."/>
        </authorList>
    </citation>
    <scope>NUCLEOTIDE SEQUENCE [LARGE SCALE GENOMIC DNA]</scope>
    <source>
        <strain evidence="2 3">NRRL 5741</strain>
    </source>
</reference>
<comment type="caution">
    <text evidence="2">The sequence shown here is derived from an EMBL/GenBank/DDBJ whole genome shotgun (WGS) entry which is preliminary data.</text>
</comment>
<protein>
    <submittedName>
        <fullName evidence="2">Hydrolase</fullName>
    </submittedName>
</protein>
<proteinExistence type="predicted"/>
<evidence type="ECO:0000313" key="3">
    <source>
        <dbReference type="Proteomes" id="UP000419138"/>
    </source>
</evidence>
<dbReference type="Proteomes" id="UP000419138">
    <property type="component" value="Unassembled WGS sequence"/>
</dbReference>
<dbReference type="AlphaFoldDB" id="A0A646KSH1"/>
<keyword evidence="2" id="KW-0378">Hydrolase</keyword>
<dbReference type="PANTHER" id="PTHR43559">
    <property type="entry name" value="HYDROLASE YCAC-RELATED"/>
    <property type="match status" value="1"/>
</dbReference>
<sequence length="219" mass="23917">MHSTPPRDPASDHLLAPGNSALLLIDYQPPQISTVRSIYTGDLVNNVVALTRTARTFGLPIVLSTVNVSTGVNADTIPQLRGILEGVPSIDRTSINAWEDDDFLAAVRAADRRKLIIGALWTEACLLFPTLDAMAEGYEVYPVVDAVGGTTREAHEAALARMYQAGARPTSWNSVACELQRDWNRSETVKGFRQNTIAHHAAWGWYLALAEEGTRMMGD</sequence>
<dbReference type="PANTHER" id="PTHR43559:SF1">
    <property type="entry name" value="HYDROLASE"/>
    <property type="match status" value="1"/>
</dbReference>
<feature type="domain" description="Isochorismatase-like" evidence="1">
    <location>
        <begin position="20"/>
        <end position="173"/>
    </location>
</feature>
<dbReference type="InterPro" id="IPR053152">
    <property type="entry name" value="Hydrolase_YcaC-like"/>
</dbReference>
<organism evidence="2 3">
    <name type="scientific">Streptomyces jumonjinensis</name>
    <dbReference type="NCBI Taxonomy" id="1945"/>
    <lineage>
        <taxon>Bacteria</taxon>
        <taxon>Bacillati</taxon>
        <taxon>Actinomycetota</taxon>
        <taxon>Actinomycetes</taxon>
        <taxon>Kitasatosporales</taxon>
        <taxon>Streptomycetaceae</taxon>
        <taxon>Streptomyces</taxon>
    </lineage>
</organism>
<dbReference type="Gene3D" id="3.40.50.850">
    <property type="entry name" value="Isochorismatase-like"/>
    <property type="match status" value="1"/>
</dbReference>
<accession>A0A646KSH1</accession>
<dbReference type="InterPro" id="IPR000868">
    <property type="entry name" value="Isochorismatase-like_dom"/>
</dbReference>
<dbReference type="EMBL" id="VCLA01000194">
    <property type="protein sequence ID" value="MQT04791.1"/>
    <property type="molecule type" value="Genomic_DNA"/>
</dbReference>
<dbReference type="OrthoDB" id="9789777at2"/>
<dbReference type="GO" id="GO:0016787">
    <property type="term" value="F:hydrolase activity"/>
    <property type="evidence" value="ECO:0007669"/>
    <property type="project" value="UniProtKB-KW"/>
</dbReference>
<evidence type="ECO:0000259" key="1">
    <source>
        <dbReference type="Pfam" id="PF00857"/>
    </source>
</evidence>
<dbReference type="CDD" id="cd01012">
    <property type="entry name" value="YcaC_related"/>
    <property type="match status" value="1"/>
</dbReference>
<dbReference type="SUPFAM" id="SSF52499">
    <property type="entry name" value="Isochorismatase-like hydrolases"/>
    <property type="match status" value="1"/>
</dbReference>
<dbReference type="InterPro" id="IPR036380">
    <property type="entry name" value="Isochorismatase-like_sf"/>
</dbReference>